<keyword evidence="2" id="KW-1003">Cell membrane</keyword>
<dbReference type="EMBL" id="CAFBRX010000049">
    <property type="protein sequence ID" value="CAB5119858.1"/>
    <property type="molecule type" value="Genomic_DNA"/>
</dbReference>
<dbReference type="EMBL" id="CAEZVL010000025">
    <property type="protein sequence ID" value="CAB4624505.1"/>
    <property type="molecule type" value="Genomic_DNA"/>
</dbReference>
<dbReference type="PANTHER" id="PTHR23028:SF53">
    <property type="entry name" value="ACYL_TRANSF_3 DOMAIN-CONTAINING PROTEIN"/>
    <property type="match status" value="1"/>
</dbReference>
<reference evidence="13" key="1">
    <citation type="submission" date="2020-05" db="EMBL/GenBank/DDBJ databases">
        <authorList>
            <person name="Chiriac C."/>
            <person name="Salcher M."/>
            <person name="Ghai R."/>
            <person name="Kavagutti S V."/>
        </authorList>
    </citation>
    <scope>NUCLEOTIDE SEQUENCE</scope>
</reference>
<keyword evidence="5 8" id="KW-1133">Transmembrane helix</keyword>
<keyword evidence="6 8" id="KW-0472">Membrane</keyword>
<feature type="transmembrane region" description="Helical" evidence="8">
    <location>
        <begin position="419"/>
        <end position="440"/>
    </location>
</feature>
<dbReference type="EMBL" id="CAEZUK010000023">
    <property type="protein sequence ID" value="CAB4592629.1"/>
    <property type="molecule type" value="Genomic_DNA"/>
</dbReference>
<protein>
    <submittedName>
        <fullName evidence="13">Unannotated protein</fullName>
    </submittedName>
</protein>
<feature type="transmembrane region" description="Helical" evidence="8">
    <location>
        <begin position="88"/>
        <end position="105"/>
    </location>
</feature>
<dbReference type="EMBL" id="CAEZSL010000001">
    <property type="protein sequence ID" value="CAB4531825.1"/>
    <property type="molecule type" value="Genomic_DNA"/>
</dbReference>
<accession>A0A6J6VJH4</accession>
<evidence type="ECO:0000256" key="8">
    <source>
        <dbReference type="SAM" id="Phobius"/>
    </source>
</evidence>
<evidence type="ECO:0000313" key="16">
    <source>
        <dbReference type="EMBL" id="CAB5119858.1"/>
    </source>
</evidence>
<dbReference type="InterPro" id="IPR002656">
    <property type="entry name" value="Acyl_transf_3_dom"/>
</dbReference>
<dbReference type="Gene3D" id="3.40.50.1110">
    <property type="entry name" value="SGNH hydrolase"/>
    <property type="match status" value="1"/>
</dbReference>
<keyword evidence="7" id="KW-0012">Acyltransferase</keyword>
<dbReference type="GO" id="GO:0009103">
    <property type="term" value="P:lipopolysaccharide biosynthetic process"/>
    <property type="evidence" value="ECO:0007669"/>
    <property type="project" value="TreeGrafter"/>
</dbReference>
<feature type="transmembrane region" description="Helical" evidence="8">
    <location>
        <begin position="268"/>
        <end position="289"/>
    </location>
</feature>
<dbReference type="InterPro" id="IPR036514">
    <property type="entry name" value="SGNH_hydro_sf"/>
</dbReference>
<proteinExistence type="predicted"/>
<sequence length="647" mass="70650">MAPTTETSRSQQISRVPYLPGLDGLRALAVIAVIIYHANSAWLPGGFLGVEVFFVISGYLITLLLVAEEERTGTVSLRDFWLRRARRLLPALFTMMVLLIMWTSVRERESLGSLRGDVIAGTLYGSNWFQVWQGAGYTAANDFAPLRHLWSLGVEEQFYLVWPVIMLIILRRGRDSLPRVATWFVGIALVIAGLVAILMPSGRIGDSCASTPSAFWNIGDRCLSKIDLLYLSTPTRATGLLLGAALAIVWRPYALLRGPMKRKGKMMDPIAVLGLILLVFLVGKVHIVHLVGEDGLHADPWLFRGGLLLTGVATLMIIAAVAHQKALTGRILGNVVLRVIGERSYGLYLYHWPIFQAIRHETGIALKPHEFLVGILITALVAEGSYRLIELPIREKRLRESLRSLLRGGPQAMQRRSSFAAITACSLLLPVFAVVSLATADERPNEVQASLDAGDDVVTDVLDDLTPDTSLSPSTSLAAEVPVSTTSFVPPHYPVFALGDSVMKGAAPTLAELGIVVDAVQDRQGKMGADIFVQLQDLGVTMDAVVIHLGTNGPMSQQTLDSMMEAVAGVPRVVILTGKANRDWTDKNNKKIRALPTAYPNVVVLDWELVATLCEGKCLTADGIHLDRDGMKYYAAEIWKALGREIL</sequence>
<dbReference type="EMBL" id="CAFBQJ010000010">
    <property type="protein sequence ID" value="CAB5044574.1"/>
    <property type="molecule type" value="Genomic_DNA"/>
</dbReference>
<keyword evidence="4 8" id="KW-0812">Transmembrane</keyword>
<dbReference type="InterPro" id="IPR050879">
    <property type="entry name" value="Acyltransferase_3"/>
</dbReference>
<evidence type="ECO:0000256" key="5">
    <source>
        <dbReference type="ARBA" id="ARBA00022989"/>
    </source>
</evidence>
<feature type="transmembrane region" description="Helical" evidence="8">
    <location>
        <begin position="157"/>
        <end position="173"/>
    </location>
</feature>
<evidence type="ECO:0000256" key="1">
    <source>
        <dbReference type="ARBA" id="ARBA00004651"/>
    </source>
</evidence>
<evidence type="ECO:0000313" key="10">
    <source>
        <dbReference type="EMBL" id="CAB4531825.1"/>
    </source>
</evidence>
<evidence type="ECO:0000259" key="9">
    <source>
        <dbReference type="Pfam" id="PF01757"/>
    </source>
</evidence>
<comment type="subcellular location">
    <subcellularLocation>
        <location evidence="1">Cell membrane</location>
        <topology evidence="1">Multi-pass membrane protein</topology>
    </subcellularLocation>
</comment>
<feature type="transmembrane region" description="Helical" evidence="8">
    <location>
        <begin position="16"/>
        <end position="36"/>
    </location>
</feature>
<keyword evidence="3" id="KW-0808">Transferase</keyword>
<dbReference type="GO" id="GO:0016747">
    <property type="term" value="F:acyltransferase activity, transferring groups other than amino-acyl groups"/>
    <property type="evidence" value="ECO:0007669"/>
    <property type="project" value="InterPro"/>
</dbReference>
<evidence type="ECO:0000256" key="7">
    <source>
        <dbReference type="ARBA" id="ARBA00023315"/>
    </source>
</evidence>
<gene>
    <name evidence="10" type="ORF">UFOPK1421_00019</name>
    <name evidence="11" type="ORF">UFOPK1820_00238</name>
    <name evidence="12" type="ORF">UFOPK1960_00285</name>
    <name evidence="13" type="ORF">UFOPK2921_00343</name>
    <name evidence="14" type="ORF">UFOPK3889_00159</name>
    <name evidence="15" type="ORF">UFOPK4275_00119</name>
    <name evidence="16" type="ORF">UFOPK4422_00620</name>
</gene>
<feature type="transmembrane region" description="Helical" evidence="8">
    <location>
        <begin position="42"/>
        <end position="67"/>
    </location>
</feature>
<dbReference type="SUPFAM" id="SSF52266">
    <property type="entry name" value="SGNH hydrolase"/>
    <property type="match status" value="1"/>
</dbReference>
<dbReference type="GO" id="GO:0005886">
    <property type="term" value="C:plasma membrane"/>
    <property type="evidence" value="ECO:0007669"/>
    <property type="project" value="UniProtKB-SubCell"/>
</dbReference>
<feature type="transmembrane region" description="Helical" evidence="8">
    <location>
        <begin position="237"/>
        <end position="256"/>
    </location>
</feature>
<evidence type="ECO:0000256" key="3">
    <source>
        <dbReference type="ARBA" id="ARBA00022679"/>
    </source>
</evidence>
<evidence type="ECO:0000313" key="15">
    <source>
        <dbReference type="EMBL" id="CAB5044574.1"/>
    </source>
</evidence>
<dbReference type="AlphaFoldDB" id="A0A6J6VJH4"/>
<evidence type="ECO:0000256" key="2">
    <source>
        <dbReference type="ARBA" id="ARBA00022475"/>
    </source>
</evidence>
<feature type="transmembrane region" description="Helical" evidence="8">
    <location>
        <begin position="301"/>
        <end position="322"/>
    </location>
</feature>
<evidence type="ECO:0000313" key="11">
    <source>
        <dbReference type="EMBL" id="CAB4592629.1"/>
    </source>
</evidence>
<dbReference type="EMBL" id="CAEZZV010000028">
    <property type="protein sequence ID" value="CAB4772582.1"/>
    <property type="molecule type" value="Genomic_DNA"/>
</dbReference>
<evidence type="ECO:0000256" key="4">
    <source>
        <dbReference type="ARBA" id="ARBA00022692"/>
    </source>
</evidence>
<dbReference type="EMBL" id="CAFBNZ010000014">
    <property type="protein sequence ID" value="CAB4967159.1"/>
    <property type="molecule type" value="Genomic_DNA"/>
</dbReference>
<evidence type="ECO:0000313" key="13">
    <source>
        <dbReference type="EMBL" id="CAB4772582.1"/>
    </source>
</evidence>
<evidence type="ECO:0000313" key="14">
    <source>
        <dbReference type="EMBL" id="CAB4967159.1"/>
    </source>
</evidence>
<dbReference type="Pfam" id="PF01757">
    <property type="entry name" value="Acyl_transf_3"/>
    <property type="match status" value="1"/>
</dbReference>
<name>A0A6J6VJH4_9ZZZZ</name>
<feature type="domain" description="Acyltransferase 3" evidence="9">
    <location>
        <begin position="20"/>
        <end position="381"/>
    </location>
</feature>
<evidence type="ECO:0000256" key="6">
    <source>
        <dbReference type="ARBA" id="ARBA00023136"/>
    </source>
</evidence>
<organism evidence="13">
    <name type="scientific">freshwater metagenome</name>
    <dbReference type="NCBI Taxonomy" id="449393"/>
    <lineage>
        <taxon>unclassified sequences</taxon>
        <taxon>metagenomes</taxon>
        <taxon>ecological metagenomes</taxon>
    </lineage>
</organism>
<feature type="transmembrane region" description="Helical" evidence="8">
    <location>
        <begin position="180"/>
        <end position="199"/>
    </location>
</feature>
<evidence type="ECO:0000313" key="12">
    <source>
        <dbReference type="EMBL" id="CAB4624505.1"/>
    </source>
</evidence>
<dbReference type="PANTHER" id="PTHR23028">
    <property type="entry name" value="ACETYLTRANSFERASE"/>
    <property type="match status" value="1"/>
</dbReference>